<dbReference type="Pfam" id="PF02682">
    <property type="entry name" value="CT_C_D"/>
    <property type="match status" value="1"/>
</dbReference>
<evidence type="ECO:0000256" key="1">
    <source>
        <dbReference type="ARBA" id="ARBA00022741"/>
    </source>
</evidence>
<organism evidence="5 6">
    <name type="scientific">Idiomarina aquatica</name>
    <dbReference type="NCBI Taxonomy" id="1327752"/>
    <lineage>
        <taxon>Bacteria</taxon>
        <taxon>Pseudomonadati</taxon>
        <taxon>Pseudomonadota</taxon>
        <taxon>Gammaproteobacteria</taxon>
        <taxon>Alteromonadales</taxon>
        <taxon>Idiomarinaceae</taxon>
        <taxon>Idiomarina</taxon>
    </lineage>
</organism>
<dbReference type="GO" id="GO:0005524">
    <property type="term" value="F:ATP binding"/>
    <property type="evidence" value="ECO:0007669"/>
    <property type="project" value="UniProtKB-KW"/>
</dbReference>
<keyword evidence="2" id="KW-0378">Hydrolase</keyword>
<dbReference type="NCBIfam" id="TIGR00370">
    <property type="entry name" value="5-oxoprolinase subunit PxpB"/>
    <property type="match status" value="1"/>
</dbReference>
<dbReference type="AlphaFoldDB" id="A0A4R6PKQ5"/>
<dbReference type="InterPro" id="IPR029000">
    <property type="entry name" value="Cyclophilin-like_dom_sf"/>
</dbReference>
<evidence type="ECO:0000313" key="5">
    <source>
        <dbReference type="EMBL" id="TDP38223.1"/>
    </source>
</evidence>
<dbReference type="SMART" id="SM00796">
    <property type="entry name" value="AHS1"/>
    <property type="match status" value="1"/>
</dbReference>
<dbReference type="Gene3D" id="3.30.1360.40">
    <property type="match status" value="1"/>
</dbReference>
<keyword evidence="1" id="KW-0547">Nucleotide-binding</keyword>
<sequence length="237" mass="25847">MTDEGEFPRLLNAGADALMVQFSDVISLPANQQVIALQQLLQQSALPITDLVPAYSTLLIYYDVTQLSETVLRESVNDLLTELIVDDTDEQGQLHTVEVYYGDEVGADIQRVMQQHGLSKNDVIERHTAAPFRVFALGFAPGFGYMGILPDDLVTPRLQRPREKIPAGSVAIAEQQTSIYPVDSPGGWNIIGRTATPLYQPEQGILSAFNVGDQVQFKAISKAAFLEAGGSLEALND</sequence>
<dbReference type="EMBL" id="SNXI01000005">
    <property type="protein sequence ID" value="TDP38223.1"/>
    <property type="molecule type" value="Genomic_DNA"/>
</dbReference>
<feature type="domain" description="Carboxyltransferase" evidence="4">
    <location>
        <begin position="8"/>
        <end position="209"/>
    </location>
</feature>
<protein>
    <submittedName>
        <fullName evidence="5">KipI family sensor histidine kinase inhibitor</fullName>
    </submittedName>
</protein>
<dbReference type="PANTHER" id="PTHR34698">
    <property type="entry name" value="5-OXOPROLINASE SUBUNIT B"/>
    <property type="match status" value="1"/>
</dbReference>
<evidence type="ECO:0000313" key="6">
    <source>
        <dbReference type="Proteomes" id="UP000295531"/>
    </source>
</evidence>
<comment type="caution">
    <text evidence="5">The sequence shown here is derived from an EMBL/GenBank/DDBJ whole genome shotgun (WGS) entry which is preliminary data.</text>
</comment>
<dbReference type="Proteomes" id="UP000295531">
    <property type="component" value="Unassembled WGS sequence"/>
</dbReference>
<dbReference type="InterPro" id="IPR010016">
    <property type="entry name" value="PxpB"/>
</dbReference>
<evidence type="ECO:0000256" key="3">
    <source>
        <dbReference type="ARBA" id="ARBA00022840"/>
    </source>
</evidence>
<gene>
    <name evidence="5" type="ORF">DEU29_10575</name>
</gene>
<dbReference type="RefSeq" id="WP_133539270.1">
    <property type="nucleotide sequence ID" value="NZ_SNXI01000005.1"/>
</dbReference>
<reference evidence="5 6" key="1">
    <citation type="submission" date="2019-03" db="EMBL/GenBank/DDBJ databases">
        <title>Freshwater and sediment microbial communities from various areas in North America, analyzing microbe dynamics in response to fracking.</title>
        <authorList>
            <person name="Lamendella R."/>
        </authorList>
    </citation>
    <scope>NUCLEOTIDE SEQUENCE [LARGE SCALE GENOMIC DNA]</scope>
    <source>
        <strain evidence="5 6">18_TX</strain>
    </source>
</reference>
<name>A0A4R6PKQ5_9GAMM</name>
<accession>A0A4R6PKQ5</accession>
<dbReference type="Gene3D" id="2.40.100.10">
    <property type="entry name" value="Cyclophilin-like"/>
    <property type="match status" value="1"/>
</dbReference>
<evidence type="ECO:0000259" key="4">
    <source>
        <dbReference type="SMART" id="SM00796"/>
    </source>
</evidence>
<keyword evidence="6" id="KW-1185">Reference proteome</keyword>
<keyword evidence="3" id="KW-0067">ATP-binding</keyword>
<dbReference type="OrthoDB" id="9778567at2"/>
<dbReference type="SUPFAM" id="SSF160467">
    <property type="entry name" value="PH0987 N-terminal domain-like"/>
    <property type="match status" value="1"/>
</dbReference>
<dbReference type="SUPFAM" id="SSF50891">
    <property type="entry name" value="Cyclophilin-like"/>
    <property type="match status" value="1"/>
</dbReference>
<dbReference type="GO" id="GO:0016787">
    <property type="term" value="F:hydrolase activity"/>
    <property type="evidence" value="ECO:0007669"/>
    <property type="project" value="UniProtKB-KW"/>
</dbReference>
<proteinExistence type="predicted"/>
<dbReference type="PANTHER" id="PTHR34698:SF2">
    <property type="entry name" value="5-OXOPROLINASE SUBUNIT B"/>
    <property type="match status" value="1"/>
</dbReference>
<evidence type="ECO:0000256" key="2">
    <source>
        <dbReference type="ARBA" id="ARBA00022801"/>
    </source>
</evidence>
<dbReference type="InterPro" id="IPR003833">
    <property type="entry name" value="CT_C_D"/>
</dbReference>